<name>A0A319DAS0_9EURO</name>
<dbReference type="OrthoDB" id="4185642at2759"/>
<protein>
    <recommendedName>
        <fullName evidence="1">Protein kinase domain-containing protein</fullName>
    </recommendedName>
</protein>
<dbReference type="GO" id="GO:0005524">
    <property type="term" value="F:ATP binding"/>
    <property type="evidence" value="ECO:0007669"/>
    <property type="project" value="InterPro"/>
</dbReference>
<dbReference type="VEuPathDB" id="FungiDB:BO71DRAFT_325293"/>
<dbReference type="EMBL" id="KZ825870">
    <property type="protein sequence ID" value="PYH94496.1"/>
    <property type="molecule type" value="Genomic_DNA"/>
</dbReference>
<dbReference type="Gene3D" id="1.10.510.10">
    <property type="entry name" value="Transferase(Phosphotransferase) domain 1"/>
    <property type="match status" value="1"/>
</dbReference>
<dbReference type="AlphaFoldDB" id="A0A319DAS0"/>
<dbReference type="Proteomes" id="UP000247810">
    <property type="component" value="Unassembled WGS sequence"/>
</dbReference>
<sequence>LREILDDIHHVNILHGDPKPRNMMICSREKTSVLWVDFDCAQTFSRGDLTTKQENWVKEEDHMLDYFIQALAIDYKQGKIDTTRSYYYD</sequence>
<accession>A0A319DAS0</accession>
<evidence type="ECO:0000313" key="3">
    <source>
        <dbReference type="Proteomes" id="UP000247810"/>
    </source>
</evidence>
<dbReference type="GO" id="GO:0004672">
    <property type="term" value="F:protein kinase activity"/>
    <property type="evidence" value="ECO:0007669"/>
    <property type="project" value="InterPro"/>
</dbReference>
<dbReference type="InterPro" id="IPR000719">
    <property type="entry name" value="Prot_kinase_dom"/>
</dbReference>
<proteinExistence type="predicted"/>
<evidence type="ECO:0000313" key="2">
    <source>
        <dbReference type="EMBL" id="PYH94496.1"/>
    </source>
</evidence>
<feature type="non-terminal residue" evidence="2">
    <location>
        <position position="1"/>
    </location>
</feature>
<feature type="domain" description="Protein kinase" evidence="1">
    <location>
        <begin position="1"/>
        <end position="89"/>
    </location>
</feature>
<dbReference type="SUPFAM" id="SSF56112">
    <property type="entry name" value="Protein kinase-like (PK-like)"/>
    <property type="match status" value="1"/>
</dbReference>
<dbReference type="PROSITE" id="PS50011">
    <property type="entry name" value="PROTEIN_KINASE_DOM"/>
    <property type="match status" value="1"/>
</dbReference>
<keyword evidence="3" id="KW-1185">Reference proteome</keyword>
<dbReference type="InterPro" id="IPR011009">
    <property type="entry name" value="Kinase-like_dom_sf"/>
</dbReference>
<evidence type="ECO:0000259" key="1">
    <source>
        <dbReference type="PROSITE" id="PS50011"/>
    </source>
</evidence>
<organism evidence="2 3">
    <name type="scientific">Aspergillus ellipticus CBS 707.79</name>
    <dbReference type="NCBI Taxonomy" id="1448320"/>
    <lineage>
        <taxon>Eukaryota</taxon>
        <taxon>Fungi</taxon>
        <taxon>Dikarya</taxon>
        <taxon>Ascomycota</taxon>
        <taxon>Pezizomycotina</taxon>
        <taxon>Eurotiomycetes</taxon>
        <taxon>Eurotiomycetidae</taxon>
        <taxon>Eurotiales</taxon>
        <taxon>Aspergillaceae</taxon>
        <taxon>Aspergillus</taxon>
        <taxon>Aspergillus subgen. Circumdati</taxon>
    </lineage>
</organism>
<gene>
    <name evidence="2" type="ORF">BO71DRAFT_325293</name>
</gene>
<reference evidence="2 3" key="1">
    <citation type="submission" date="2018-02" db="EMBL/GenBank/DDBJ databases">
        <title>The genomes of Aspergillus section Nigri reveals drivers in fungal speciation.</title>
        <authorList>
            <consortium name="DOE Joint Genome Institute"/>
            <person name="Vesth T.C."/>
            <person name="Nybo J."/>
            <person name="Theobald S."/>
            <person name="Brandl J."/>
            <person name="Frisvad J.C."/>
            <person name="Nielsen K.F."/>
            <person name="Lyhne E.K."/>
            <person name="Kogle M.E."/>
            <person name="Kuo A."/>
            <person name="Riley R."/>
            <person name="Clum A."/>
            <person name="Nolan M."/>
            <person name="Lipzen A."/>
            <person name="Salamov A."/>
            <person name="Henrissat B."/>
            <person name="Wiebenga A."/>
            <person name="De vries R.P."/>
            <person name="Grigoriev I.V."/>
            <person name="Mortensen U.H."/>
            <person name="Andersen M.R."/>
            <person name="Baker S.E."/>
        </authorList>
    </citation>
    <scope>NUCLEOTIDE SEQUENCE [LARGE SCALE GENOMIC DNA]</scope>
    <source>
        <strain evidence="2 3">CBS 707.79</strain>
    </source>
</reference>
<dbReference type="STRING" id="1448320.A0A319DAS0"/>